<dbReference type="SUPFAM" id="SSF102114">
    <property type="entry name" value="Radical SAM enzymes"/>
    <property type="match status" value="1"/>
</dbReference>
<dbReference type="AlphaFoldDB" id="A0A0L0W7L9"/>
<evidence type="ECO:0000256" key="2">
    <source>
        <dbReference type="ARBA" id="ARBA00022485"/>
    </source>
</evidence>
<accession>A0A0L0W7L9</accession>
<dbReference type="Gene3D" id="3.20.20.70">
    <property type="entry name" value="Aldolase class I"/>
    <property type="match status" value="1"/>
</dbReference>
<proteinExistence type="predicted"/>
<evidence type="ECO:0000256" key="5">
    <source>
        <dbReference type="ARBA" id="ARBA00023004"/>
    </source>
</evidence>
<dbReference type="CDD" id="cd01335">
    <property type="entry name" value="Radical_SAM"/>
    <property type="match status" value="1"/>
</dbReference>
<keyword evidence="6" id="KW-0411">Iron-sulfur</keyword>
<dbReference type="PANTHER" id="PTHR43787:SF3">
    <property type="entry name" value="ARYLSULFATASE REGULATORY PROTEIN"/>
    <property type="match status" value="1"/>
</dbReference>
<dbReference type="Pfam" id="PF04055">
    <property type="entry name" value="Radical_SAM"/>
    <property type="match status" value="1"/>
</dbReference>
<dbReference type="Proteomes" id="UP000037267">
    <property type="component" value="Unassembled WGS sequence"/>
</dbReference>
<dbReference type="PANTHER" id="PTHR43787">
    <property type="entry name" value="FEMO COFACTOR BIOSYNTHESIS PROTEIN NIFB-RELATED"/>
    <property type="match status" value="1"/>
</dbReference>
<evidence type="ECO:0000256" key="6">
    <source>
        <dbReference type="ARBA" id="ARBA00023014"/>
    </source>
</evidence>
<dbReference type="UniPathway" id="UPA00782"/>
<dbReference type="PROSITE" id="PS51918">
    <property type="entry name" value="RADICAL_SAM"/>
    <property type="match status" value="1"/>
</dbReference>
<dbReference type="OrthoDB" id="9763993at2"/>
<comment type="caution">
    <text evidence="8">The sequence shown here is derived from an EMBL/GenBank/DDBJ whole genome shotgun (WGS) entry which is preliminary data.</text>
</comment>
<evidence type="ECO:0000259" key="7">
    <source>
        <dbReference type="PROSITE" id="PS51918"/>
    </source>
</evidence>
<organism evidence="8 9">
    <name type="scientific">Gottschalkia purinilytica</name>
    <name type="common">Clostridium purinilyticum</name>
    <dbReference type="NCBI Taxonomy" id="1503"/>
    <lineage>
        <taxon>Bacteria</taxon>
        <taxon>Bacillati</taxon>
        <taxon>Bacillota</taxon>
        <taxon>Tissierellia</taxon>
        <taxon>Tissierellales</taxon>
        <taxon>Gottschalkiaceae</taxon>
        <taxon>Gottschalkia</taxon>
    </lineage>
</organism>
<comment type="cofactor">
    <cofactor evidence="1">
        <name>[4Fe-4S] cluster</name>
        <dbReference type="ChEBI" id="CHEBI:49883"/>
    </cofactor>
</comment>
<dbReference type="SFLD" id="SFLDS00029">
    <property type="entry name" value="Radical_SAM"/>
    <property type="match status" value="1"/>
</dbReference>
<evidence type="ECO:0000256" key="3">
    <source>
        <dbReference type="ARBA" id="ARBA00022691"/>
    </source>
</evidence>
<keyword evidence="3" id="KW-0949">S-adenosyl-L-methionine</keyword>
<keyword evidence="9" id="KW-1185">Reference proteome</keyword>
<dbReference type="GO" id="GO:0046872">
    <property type="term" value="F:metal ion binding"/>
    <property type="evidence" value="ECO:0007669"/>
    <property type="project" value="UniProtKB-KW"/>
</dbReference>
<dbReference type="InterPro" id="IPR023885">
    <property type="entry name" value="4Fe4S-binding_SPASM_dom"/>
</dbReference>
<sequence>MKKSDYNFIWEVRNGKKIAFNSMTCALAEIEDDFTEILDSIENIRYEKLDENRKELVDNMKDNGFLVDRDFNESKLLKFRHLTGKFNQSGLGLTIAPTLNCNFKCVYCYETPKQNKMSLENQENLIKFVESYINTIEHLSITWYGGEPLLYKDIIYNLSEKLIKMCETNNVTYSAYIITNGYLVDEDVVDNFKKYKITGAQLTVDGPEEIHNKRRILKSGNKDNFQKVFNSIKMLEENGINVGVRVNVDKSNISYVQELIDIFKENNMIKSNIHFGQVTPYTESCKSISHSCYDTEEFSDVLMELQDKLNSNGFKAMGYPYYPGIKANYCCSDQINSFVIDPEGYMYKCWNEVGEISKSIGNINNLENQKISNDNLEYMTWTPFESEECSECKLLPVCMGGCPYFRVNNIQSQCERWKFNLEEILKYTYDSYLDDSERFEKAFADIQ</sequence>
<evidence type="ECO:0000313" key="9">
    <source>
        <dbReference type="Proteomes" id="UP000037267"/>
    </source>
</evidence>
<reference evidence="9" key="1">
    <citation type="submission" date="2015-07" db="EMBL/GenBank/DDBJ databases">
        <title>Draft genome sequence of the purine-degrading Gottschalkia purinilyticum DSM 1384 (formerly Clostridium purinilyticum).</title>
        <authorList>
            <person name="Poehlein A."/>
            <person name="Schiel-Bengelsdorf B."/>
            <person name="Bengelsdorf F.R."/>
            <person name="Daniel R."/>
            <person name="Duerre P."/>
        </authorList>
    </citation>
    <scope>NUCLEOTIDE SEQUENCE [LARGE SCALE GENOMIC DNA]</scope>
    <source>
        <strain evidence="9">DSM 1384</strain>
    </source>
</reference>
<evidence type="ECO:0000313" key="8">
    <source>
        <dbReference type="EMBL" id="KNF07553.1"/>
    </source>
</evidence>
<dbReference type="RefSeq" id="WP_050356140.1">
    <property type="nucleotide sequence ID" value="NZ_LGSS01000015.1"/>
</dbReference>
<feature type="domain" description="Radical SAM core" evidence="7">
    <location>
        <begin position="85"/>
        <end position="315"/>
    </location>
</feature>
<keyword evidence="2" id="KW-0004">4Fe-4S</keyword>
<dbReference type="NCBIfam" id="TIGR04085">
    <property type="entry name" value="rSAM_more_4Fe4S"/>
    <property type="match status" value="1"/>
</dbReference>
<evidence type="ECO:0000256" key="1">
    <source>
        <dbReference type="ARBA" id="ARBA00001966"/>
    </source>
</evidence>
<protein>
    <recommendedName>
        <fullName evidence="7">Radical SAM core domain-containing protein</fullName>
    </recommendedName>
</protein>
<name>A0A0L0W7L9_GOTPU</name>
<evidence type="ECO:0000256" key="4">
    <source>
        <dbReference type="ARBA" id="ARBA00022723"/>
    </source>
</evidence>
<dbReference type="InterPro" id="IPR023867">
    <property type="entry name" value="Sulphatase_maturase_rSAM"/>
</dbReference>
<dbReference type="InterPro" id="IPR013785">
    <property type="entry name" value="Aldolase_TIM"/>
</dbReference>
<gene>
    <name evidence="8" type="ORF">CLPU_15c00470</name>
</gene>
<keyword evidence="4" id="KW-0479">Metal-binding</keyword>
<dbReference type="SFLD" id="SFLDG01386">
    <property type="entry name" value="main_SPASM_domain-containing"/>
    <property type="match status" value="1"/>
</dbReference>
<dbReference type="SFLD" id="SFLDG01067">
    <property type="entry name" value="SPASM/twitch_domain_containing"/>
    <property type="match status" value="1"/>
</dbReference>
<dbReference type="GO" id="GO:0051539">
    <property type="term" value="F:4 iron, 4 sulfur cluster binding"/>
    <property type="evidence" value="ECO:0007669"/>
    <property type="project" value="UniProtKB-KW"/>
</dbReference>
<dbReference type="InterPro" id="IPR007197">
    <property type="entry name" value="rSAM"/>
</dbReference>
<keyword evidence="5" id="KW-0408">Iron</keyword>
<dbReference type="EMBL" id="LGSS01000015">
    <property type="protein sequence ID" value="KNF07553.1"/>
    <property type="molecule type" value="Genomic_DNA"/>
</dbReference>
<dbReference type="InterPro" id="IPR058240">
    <property type="entry name" value="rSAM_sf"/>
</dbReference>
<dbReference type="SFLD" id="SFLDG01384">
    <property type="entry name" value="thioether_bond_formation_requi"/>
    <property type="match status" value="1"/>
</dbReference>
<dbReference type="GO" id="GO:0016491">
    <property type="term" value="F:oxidoreductase activity"/>
    <property type="evidence" value="ECO:0007669"/>
    <property type="project" value="InterPro"/>
</dbReference>
<dbReference type="STRING" id="1503.CLPU_15c00470"/>